<dbReference type="Proteomes" id="UP000054498">
    <property type="component" value="Unassembled WGS sequence"/>
</dbReference>
<feature type="compositionally biased region" description="Low complexity" evidence="1">
    <location>
        <begin position="32"/>
        <end position="41"/>
    </location>
</feature>
<feature type="non-terminal residue" evidence="2">
    <location>
        <position position="1"/>
    </location>
</feature>
<sequence length="88" mass="8685">QAREPLLASDFFRQQQPGSRPPSRSGPPTPRPYGETAAFASAGGGFEGGGGGAGHSSEIAAADAPGAQEEEEAWFAGARSAPGSDAGA</sequence>
<gene>
    <name evidence="2" type="ORF">MNEG_10078</name>
</gene>
<evidence type="ECO:0000313" key="3">
    <source>
        <dbReference type="Proteomes" id="UP000054498"/>
    </source>
</evidence>
<reference evidence="2 3" key="1">
    <citation type="journal article" date="2013" name="BMC Genomics">
        <title>Reconstruction of the lipid metabolism for the microalga Monoraphidium neglectum from its genome sequence reveals characteristics suitable for biofuel production.</title>
        <authorList>
            <person name="Bogen C."/>
            <person name="Al-Dilaimi A."/>
            <person name="Albersmeier A."/>
            <person name="Wichmann J."/>
            <person name="Grundmann M."/>
            <person name="Rupp O."/>
            <person name="Lauersen K.J."/>
            <person name="Blifernez-Klassen O."/>
            <person name="Kalinowski J."/>
            <person name="Goesmann A."/>
            <person name="Mussgnug J.H."/>
            <person name="Kruse O."/>
        </authorList>
    </citation>
    <scope>NUCLEOTIDE SEQUENCE [LARGE SCALE GENOMIC DNA]</scope>
    <source>
        <strain evidence="2 3">SAG 48.87</strain>
    </source>
</reference>
<feature type="region of interest" description="Disordered" evidence="1">
    <location>
        <begin position="1"/>
        <end position="88"/>
    </location>
</feature>
<dbReference type="GeneID" id="25727204"/>
<dbReference type="RefSeq" id="XP_013896906.1">
    <property type="nucleotide sequence ID" value="XM_014041452.1"/>
</dbReference>
<proteinExistence type="predicted"/>
<protein>
    <submittedName>
        <fullName evidence="2">Uncharacterized protein</fullName>
    </submittedName>
</protein>
<dbReference type="EMBL" id="KK102388">
    <property type="protein sequence ID" value="KIY97886.1"/>
    <property type="molecule type" value="Genomic_DNA"/>
</dbReference>
<feature type="compositionally biased region" description="Gly residues" evidence="1">
    <location>
        <begin position="42"/>
        <end position="54"/>
    </location>
</feature>
<accession>A0A0D2MAA6</accession>
<dbReference type="AlphaFoldDB" id="A0A0D2MAA6"/>
<feature type="compositionally biased region" description="Low complexity" evidence="1">
    <location>
        <begin position="14"/>
        <end position="23"/>
    </location>
</feature>
<organism evidence="2 3">
    <name type="scientific">Monoraphidium neglectum</name>
    <dbReference type="NCBI Taxonomy" id="145388"/>
    <lineage>
        <taxon>Eukaryota</taxon>
        <taxon>Viridiplantae</taxon>
        <taxon>Chlorophyta</taxon>
        <taxon>core chlorophytes</taxon>
        <taxon>Chlorophyceae</taxon>
        <taxon>CS clade</taxon>
        <taxon>Sphaeropleales</taxon>
        <taxon>Selenastraceae</taxon>
        <taxon>Monoraphidium</taxon>
    </lineage>
</organism>
<evidence type="ECO:0000313" key="2">
    <source>
        <dbReference type="EMBL" id="KIY97886.1"/>
    </source>
</evidence>
<evidence type="ECO:0000256" key="1">
    <source>
        <dbReference type="SAM" id="MobiDB-lite"/>
    </source>
</evidence>
<name>A0A0D2MAA6_9CHLO</name>
<keyword evidence="3" id="KW-1185">Reference proteome</keyword>
<dbReference type="KEGG" id="mng:MNEG_10078"/>